<dbReference type="Pfam" id="PF23622">
    <property type="entry name" value="LRR_At1g61320_AtMIF1"/>
    <property type="match status" value="1"/>
</dbReference>
<sequence>MPRIKKFRRSGWDAVYKARTDELLSTMPYLRNSYHLVQRDSYSVFTDPSSLGLGTIADNKHFAHDKLKHIQIINFTSSKRLVELACHILESAASLQRNVGHHA</sequence>
<dbReference type="InterPro" id="IPR055357">
    <property type="entry name" value="LRR_At1g61320_AtMIF1"/>
</dbReference>
<reference evidence="2" key="1">
    <citation type="journal article" date="2018" name="DNA Res.">
        <title>Multiple hybrid de novo genome assembly of finger millet, an orphan allotetraploid crop.</title>
        <authorList>
            <person name="Hatakeyama M."/>
            <person name="Aluri S."/>
            <person name="Balachadran M.T."/>
            <person name="Sivarajan S.R."/>
            <person name="Patrignani A."/>
            <person name="Gruter S."/>
            <person name="Poveda L."/>
            <person name="Shimizu-Inatsugi R."/>
            <person name="Baeten J."/>
            <person name="Francoijs K.J."/>
            <person name="Nataraja K.N."/>
            <person name="Reddy Y.A.N."/>
            <person name="Phadnis S."/>
            <person name="Ravikumar R.L."/>
            <person name="Schlapbach R."/>
            <person name="Sreeman S.M."/>
            <person name="Shimizu K.K."/>
        </authorList>
    </citation>
    <scope>NUCLEOTIDE SEQUENCE</scope>
</reference>
<dbReference type="Proteomes" id="UP001054889">
    <property type="component" value="Unassembled WGS sequence"/>
</dbReference>
<keyword evidence="3" id="KW-1185">Reference proteome</keyword>
<gene>
    <name evidence="2" type="primary">ga24702</name>
    <name evidence="2" type="ORF">PR202_ga24702</name>
</gene>
<evidence type="ECO:0000313" key="2">
    <source>
        <dbReference type="EMBL" id="GJN06925.1"/>
    </source>
</evidence>
<protein>
    <recommendedName>
        <fullName evidence="1">At1g61320/AtMIF1 LRR domain-containing protein</fullName>
    </recommendedName>
</protein>
<feature type="domain" description="At1g61320/AtMIF1 LRR" evidence="1">
    <location>
        <begin position="40"/>
        <end position="97"/>
    </location>
</feature>
<dbReference type="AlphaFoldDB" id="A0AAV5DA86"/>
<evidence type="ECO:0000313" key="3">
    <source>
        <dbReference type="Proteomes" id="UP001054889"/>
    </source>
</evidence>
<accession>A0AAV5DA86</accession>
<organism evidence="2 3">
    <name type="scientific">Eleusine coracana subsp. coracana</name>
    <dbReference type="NCBI Taxonomy" id="191504"/>
    <lineage>
        <taxon>Eukaryota</taxon>
        <taxon>Viridiplantae</taxon>
        <taxon>Streptophyta</taxon>
        <taxon>Embryophyta</taxon>
        <taxon>Tracheophyta</taxon>
        <taxon>Spermatophyta</taxon>
        <taxon>Magnoliopsida</taxon>
        <taxon>Liliopsida</taxon>
        <taxon>Poales</taxon>
        <taxon>Poaceae</taxon>
        <taxon>PACMAD clade</taxon>
        <taxon>Chloridoideae</taxon>
        <taxon>Cynodonteae</taxon>
        <taxon>Eleusininae</taxon>
        <taxon>Eleusine</taxon>
    </lineage>
</organism>
<dbReference type="EMBL" id="BQKI01000013">
    <property type="protein sequence ID" value="GJN06925.1"/>
    <property type="molecule type" value="Genomic_DNA"/>
</dbReference>
<proteinExistence type="predicted"/>
<evidence type="ECO:0000259" key="1">
    <source>
        <dbReference type="Pfam" id="PF23622"/>
    </source>
</evidence>
<reference evidence="2" key="2">
    <citation type="submission" date="2021-12" db="EMBL/GenBank/DDBJ databases">
        <title>Resequencing data analysis of finger millet.</title>
        <authorList>
            <person name="Hatakeyama M."/>
            <person name="Aluri S."/>
            <person name="Balachadran M.T."/>
            <person name="Sivarajan S.R."/>
            <person name="Poveda L."/>
            <person name="Shimizu-Inatsugi R."/>
            <person name="Schlapbach R."/>
            <person name="Sreeman S.M."/>
            <person name="Shimizu K.K."/>
        </authorList>
    </citation>
    <scope>NUCLEOTIDE SEQUENCE</scope>
</reference>
<name>A0AAV5DA86_ELECO</name>
<comment type="caution">
    <text evidence="2">The sequence shown here is derived from an EMBL/GenBank/DDBJ whole genome shotgun (WGS) entry which is preliminary data.</text>
</comment>